<protein>
    <recommendedName>
        <fullName evidence="4">LTXXQ motif family protein</fullName>
    </recommendedName>
</protein>
<accession>A0ABU3A806</accession>
<sequence>MKRIKHILVLMVITLVGTTAVAQEKELTEEQKAQMEAQLEVYIEKLNLSDSQQPNFEEITKRYGKQLMVLKESSKGRLSKYKEFKSISKDRNKEMQALLSEEQYTTYLATQEEMQQKMKEQRNN</sequence>
<keyword evidence="1" id="KW-0732">Signal</keyword>
<evidence type="ECO:0000313" key="2">
    <source>
        <dbReference type="EMBL" id="MDT0605945.1"/>
    </source>
</evidence>
<dbReference type="RefSeq" id="WP_311349508.1">
    <property type="nucleotide sequence ID" value="NZ_JAVRHR010000001.1"/>
</dbReference>
<keyword evidence="3" id="KW-1185">Reference proteome</keyword>
<gene>
    <name evidence="2" type="ORF">RM706_02840</name>
</gene>
<feature type="chain" id="PRO_5046667754" description="LTXXQ motif family protein" evidence="1">
    <location>
        <begin position="23"/>
        <end position="124"/>
    </location>
</feature>
<feature type="signal peptide" evidence="1">
    <location>
        <begin position="1"/>
        <end position="22"/>
    </location>
</feature>
<dbReference type="Proteomes" id="UP001255246">
    <property type="component" value="Unassembled WGS sequence"/>
</dbReference>
<evidence type="ECO:0000313" key="3">
    <source>
        <dbReference type="Proteomes" id="UP001255246"/>
    </source>
</evidence>
<evidence type="ECO:0008006" key="4">
    <source>
        <dbReference type="Google" id="ProtNLM"/>
    </source>
</evidence>
<name>A0ABU3A806_9FLAO</name>
<proteinExistence type="predicted"/>
<comment type="caution">
    <text evidence="2">The sequence shown here is derived from an EMBL/GenBank/DDBJ whole genome shotgun (WGS) entry which is preliminary data.</text>
</comment>
<reference evidence="2 3" key="1">
    <citation type="submission" date="2023-09" db="EMBL/GenBank/DDBJ databases">
        <authorList>
            <person name="Rey-Velasco X."/>
        </authorList>
    </citation>
    <scope>NUCLEOTIDE SEQUENCE [LARGE SCALE GENOMIC DNA]</scope>
    <source>
        <strain evidence="2 3">F388</strain>
    </source>
</reference>
<evidence type="ECO:0000256" key="1">
    <source>
        <dbReference type="SAM" id="SignalP"/>
    </source>
</evidence>
<dbReference type="EMBL" id="JAVRHR010000001">
    <property type="protein sequence ID" value="MDT0605945.1"/>
    <property type="molecule type" value="Genomic_DNA"/>
</dbReference>
<organism evidence="2 3">
    <name type="scientific">Croceitalea rosinachiae</name>
    <dbReference type="NCBI Taxonomy" id="3075596"/>
    <lineage>
        <taxon>Bacteria</taxon>
        <taxon>Pseudomonadati</taxon>
        <taxon>Bacteroidota</taxon>
        <taxon>Flavobacteriia</taxon>
        <taxon>Flavobacteriales</taxon>
        <taxon>Flavobacteriaceae</taxon>
        <taxon>Croceitalea</taxon>
    </lineage>
</organism>